<keyword evidence="3" id="KW-0862">Zinc</keyword>
<dbReference type="PROSITE" id="PS00028">
    <property type="entry name" value="ZINC_FINGER_C2H2_1"/>
    <property type="match status" value="1"/>
</dbReference>
<feature type="compositionally biased region" description="Basic residues" evidence="4">
    <location>
        <begin position="774"/>
        <end position="787"/>
    </location>
</feature>
<keyword evidence="3" id="KW-0479">Metal-binding</keyword>
<evidence type="ECO:0000259" key="5">
    <source>
        <dbReference type="PROSITE" id="PS50097"/>
    </source>
</evidence>
<dbReference type="InterPro" id="IPR000210">
    <property type="entry name" value="BTB/POZ_dom"/>
</dbReference>
<dbReference type="PROSITE" id="PS50157">
    <property type="entry name" value="ZINC_FINGER_C2H2_2"/>
    <property type="match status" value="1"/>
</dbReference>
<proteinExistence type="predicted"/>
<dbReference type="SMART" id="SM00225">
    <property type="entry name" value="BTB"/>
    <property type="match status" value="1"/>
</dbReference>
<dbReference type="SUPFAM" id="SSF54695">
    <property type="entry name" value="POZ domain"/>
    <property type="match status" value="1"/>
</dbReference>
<name>A0A8U0WJR6_9MUSC</name>
<feature type="region of interest" description="Disordered" evidence="4">
    <location>
        <begin position="744"/>
        <end position="787"/>
    </location>
</feature>
<keyword evidence="2" id="KW-0539">Nucleus</keyword>
<feature type="region of interest" description="Disordered" evidence="4">
    <location>
        <begin position="495"/>
        <end position="519"/>
    </location>
</feature>
<dbReference type="Gene3D" id="3.30.710.10">
    <property type="entry name" value="Potassium Channel Kv1.1, Chain A"/>
    <property type="match status" value="1"/>
</dbReference>
<dbReference type="InterPro" id="IPR036236">
    <property type="entry name" value="Znf_C2H2_sf"/>
</dbReference>
<comment type="subcellular location">
    <subcellularLocation>
        <location evidence="1">Nucleus</location>
    </subcellularLocation>
</comment>
<keyword evidence="7" id="KW-1185">Reference proteome</keyword>
<dbReference type="FunFam" id="3.30.710.10:FF:000138">
    <property type="entry name" value="Fruitless, isoform N"/>
    <property type="match status" value="1"/>
</dbReference>
<dbReference type="Gene3D" id="3.30.160.60">
    <property type="entry name" value="Classic Zinc Finger"/>
    <property type="match status" value="1"/>
</dbReference>
<dbReference type="GeneID" id="119634971"/>
<dbReference type="GO" id="GO:0006357">
    <property type="term" value="P:regulation of transcription by RNA polymerase II"/>
    <property type="evidence" value="ECO:0007669"/>
    <property type="project" value="TreeGrafter"/>
</dbReference>
<feature type="compositionally biased region" description="Polar residues" evidence="4">
    <location>
        <begin position="401"/>
        <end position="413"/>
    </location>
</feature>
<evidence type="ECO:0000256" key="3">
    <source>
        <dbReference type="PROSITE-ProRule" id="PRU00042"/>
    </source>
</evidence>
<dbReference type="RefSeq" id="XP_037885366.1">
    <property type="nucleotide sequence ID" value="XM_038029438.1"/>
</dbReference>
<dbReference type="GO" id="GO:0048513">
    <property type="term" value="P:animal organ development"/>
    <property type="evidence" value="ECO:0007669"/>
    <property type="project" value="UniProtKB-ARBA"/>
</dbReference>
<evidence type="ECO:0000313" key="11">
    <source>
        <dbReference type="RefSeq" id="XP_037885369.1"/>
    </source>
</evidence>
<feature type="compositionally biased region" description="Gly residues" evidence="4">
    <location>
        <begin position="338"/>
        <end position="349"/>
    </location>
</feature>
<dbReference type="PROSITE" id="PS50097">
    <property type="entry name" value="BTB"/>
    <property type="match status" value="1"/>
</dbReference>
<evidence type="ECO:0000313" key="10">
    <source>
        <dbReference type="RefSeq" id="XP_037885367.1"/>
    </source>
</evidence>
<dbReference type="SUPFAM" id="SSF57667">
    <property type="entry name" value="beta-beta-alpha zinc fingers"/>
    <property type="match status" value="1"/>
</dbReference>
<feature type="compositionally biased region" description="Polar residues" evidence="4">
    <location>
        <begin position="1"/>
        <end position="13"/>
    </location>
</feature>
<gene>
    <name evidence="8 9 10 11" type="primary">LOC119634971</name>
</gene>
<accession>A0A8U0WJR6</accession>
<dbReference type="GO" id="GO:0008270">
    <property type="term" value="F:zinc ion binding"/>
    <property type="evidence" value="ECO:0007669"/>
    <property type="project" value="UniProtKB-KW"/>
</dbReference>
<organism evidence="7 8">
    <name type="scientific">Glossina fuscipes</name>
    <dbReference type="NCBI Taxonomy" id="7396"/>
    <lineage>
        <taxon>Eukaryota</taxon>
        <taxon>Metazoa</taxon>
        <taxon>Ecdysozoa</taxon>
        <taxon>Arthropoda</taxon>
        <taxon>Hexapoda</taxon>
        <taxon>Insecta</taxon>
        <taxon>Pterygota</taxon>
        <taxon>Neoptera</taxon>
        <taxon>Endopterygota</taxon>
        <taxon>Diptera</taxon>
        <taxon>Brachycera</taxon>
        <taxon>Muscomorpha</taxon>
        <taxon>Hippoboscoidea</taxon>
        <taxon>Glossinidae</taxon>
        <taxon>Glossina</taxon>
    </lineage>
</organism>
<dbReference type="InterPro" id="IPR011333">
    <property type="entry name" value="SKP1/BTB/POZ_sf"/>
</dbReference>
<dbReference type="KEGG" id="gfs:119634971"/>
<dbReference type="RefSeq" id="XP_037885365.1">
    <property type="nucleotide sequence ID" value="XM_038029437.1"/>
</dbReference>
<dbReference type="RefSeq" id="XP_037885369.1">
    <property type="nucleotide sequence ID" value="XM_038029441.1"/>
</dbReference>
<dbReference type="AlphaFoldDB" id="A0A8U0WJR6"/>
<dbReference type="InterPro" id="IPR013087">
    <property type="entry name" value="Znf_C2H2_type"/>
</dbReference>
<keyword evidence="3" id="KW-0863">Zinc-finger</keyword>
<evidence type="ECO:0000313" key="9">
    <source>
        <dbReference type="RefSeq" id="XP_037885366.1"/>
    </source>
</evidence>
<evidence type="ECO:0000313" key="8">
    <source>
        <dbReference type="RefSeq" id="XP_037885365.1"/>
    </source>
</evidence>
<feature type="compositionally biased region" description="Basic residues" evidence="4">
    <location>
        <begin position="746"/>
        <end position="765"/>
    </location>
</feature>
<feature type="compositionally biased region" description="Basic and acidic residues" evidence="4">
    <location>
        <begin position="221"/>
        <end position="234"/>
    </location>
</feature>
<feature type="compositionally biased region" description="Basic and acidic residues" evidence="4">
    <location>
        <begin position="351"/>
        <end position="362"/>
    </location>
</feature>
<dbReference type="InterPro" id="IPR051095">
    <property type="entry name" value="Dros_DevTransReg"/>
</dbReference>
<dbReference type="PANTHER" id="PTHR23110">
    <property type="entry name" value="BTB DOMAIN TRANSCRIPTION FACTOR"/>
    <property type="match status" value="1"/>
</dbReference>
<evidence type="ECO:0000256" key="1">
    <source>
        <dbReference type="ARBA" id="ARBA00004123"/>
    </source>
</evidence>
<feature type="compositionally biased region" description="Polar residues" evidence="4">
    <location>
        <begin position="464"/>
        <end position="476"/>
    </location>
</feature>
<sequence length="922" mass="100109">MMTTSQDFFSNPYSLFRGPPTTMRPRESPINNFALDFHKTTHNQNIDREERPPAPPPLPPPLTPPRYNTDQGAMDQQFCLRWNNHPTNLTGVLTSLLQREALCDVTLACEGNTVKAHQTILSACSPYFETIFLQNHHPHPIIYLKDVRYSEMRSLLDFMYKGEVNVGQSSLPMFLKTAESLQVRGLTDNNNLNYPSELDKHRDSAASSPTGRPTYGGIGMRGERQSRDRDPMHDSRADLREDLHSHRSSSSLSERSSAAAAAAAAAAAVAAASSNASLQSAAAAALGLTSGERSPSVGSASAAAAAVAAAVAAAASRSASVDVLNTRGDASSDRGSERGAGGNDNGGSGSTERERVDSRDDLMQLDYSTKSKRDRDREMSTTPVEHISSSNKRRRKNSSNCDNSLTSTPNANVQDRHYTQDSQASSHSNFKASPVPKPNSGGGIGGGGNTSETEDSGGRHDSPLSVSGISGGNVSASAGGMGLNQSLSIKQELIDAQQQQREHHVSLPPDYLPTGGLKLHPEDMSSLLSSHHALQVTDTREDHNDAKQLPLDQTDNIDGVVVGDGGCGGGNEIQHSTEDLKVDIQDNKELRDENHHTLNEVHGRRPIPAYTDSEMDDDAENEEMIVDDNYNCEYKCKELNLTKIHCHQRVLYHHQRATEAEELAQQQQQQQRPAHMGSLHHEEHVVAAPQSVINLGRGGTSSMDSLCAAEATATAADLSPSSALNSTSAAAAAALQHQQQQLYALQHHHHHHHGPQTQHLHHQHQQHADQHAAGYHHGHHQSHHHHAYNTTASSSSTVLQVAHDNEHLTSSASSTTTSSSSANTSAAVAAAAAAAAANRRDHNIDYSSLFVQLSGTLPTLYRCVSCNKIVSNRWHHANIHRPQSHECPVCGQKFTRRDNMKAHCKIKHADIKDRFFSHYVHM</sequence>
<dbReference type="Proteomes" id="UP000092443">
    <property type="component" value="Unplaced"/>
</dbReference>
<feature type="compositionally biased region" description="Basic and acidic residues" evidence="4">
    <location>
        <begin position="369"/>
        <end position="379"/>
    </location>
</feature>
<dbReference type="GO" id="GO:0003006">
    <property type="term" value="P:developmental process involved in reproduction"/>
    <property type="evidence" value="ECO:0007669"/>
    <property type="project" value="UniProtKB-ARBA"/>
</dbReference>
<feature type="region of interest" description="Disordered" evidence="4">
    <location>
        <begin position="43"/>
        <end position="65"/>
    </location>
</feature>
<feature type="region of interest" description="Disordered" evidence="4">
    <location>
        <begin position="316"/>
        <end position="477"/>
    </location>
</feature>
<feature type="region of interest" description="Disordered" evidence="4">
    <location>
        <begin position="192"/>
        <end position="234"/>
    </location>
</feature>
<dbReference type="RefSeq" id="XP_037885367.1">
    <property type="nucleotide sequence ID" value="XM_038029439.1"/>
</dbReference>
<dbReference type="Pfam" id="PF00651">
    <property type="entry name" value="BTB"/>
    <property type="match status" value="1"/>
</dbReference>
<dbReference type="PANTHER" id="PTHR23110:SF107">
    <property type="entry name" value="SEX DETERMINATION PROTEIN FRUITLESS"/>
    <property type="match status" value="1"/>
</dbReference>
<feature type="compositionally biased region" description="Polar residues" evidence="4">
    <location>
        <begin position="420"/>
        <end position="431"/>
    </location>
</feature>
<evidence type="ECO:0000256" key="2">
    <source>
        <dbReference type="ARBA" id="ARBA00023242"/>
    </source>
</evidence>
<dbReference type="CDD" id="cd18315">
    <property type="entry name" value="BTB_POZ_BAB-like"/>
    <property type="match status" value="1"/>
</dbReference>
<evidence type="ECO:0000256" key="4">
    <source>
        <dbReference type="SAM" id="MobiDB-lite"/>
    </source>
</evidence>
<feature type="compositionally biased region" description="Pro residues" evidence="4">
    <location>
        <begin position="53"/>
        <end position="64"/>
    </location>
</feature>
<dbReference type="GO" id="GO:0048666">
    <property type="term" value="P:neuron development"/>
    <property type="evidence" value="ECO:0007669"/>
    <property type="project" value="UniProtKB-ARBA"/>
</dbReference>
<reference evidence="8 9" key="1">
    <citation type="submission" date="2025-04" db="UniProtKB">
        <authorList>
            <consortium name="RefSeq"/>
        </authorList>
    </citation>
    <scope>IDENTIFICATION</scope>
    <source>
        <tissue evidence="8 9">Whole body pupa</tissue>
    </source>
</reference>
<evidence type="ECO:0000313" key="7">
    <source>
        <dbReference type="Proteomes" id="UP000092443"/>
    </source>
</evidence>
<feature type="domain" description="C2H2-type" evidence="6">
    <location>
        <begin position="885"/>
        <end position="913"/>
    </location>
</feature>
<dbReference type="SMART" id="SM00355">
    <property type="entry name" value="ZnF_C2H2"/>
    <property type="match status" value="2"/>
</dbReference>
<feature type="domain" description="BTB" evidence="5">
    <location>
        <begin position="103"/>
        <end position="168"/>
    </location>
</feature>
<protein>
    <submittedName>
        <fullName evidence="8 9">Sex determination protein fruitless isoform X1</fullName>
    </submittedName>
</protein>
<dbReference type="GO" id="GO:0005634">
    <property type="term" value="C:nucleus"/>
    <property type="evidence" value="ECO:0007669"/>
    <property type="project" value="UniProtKB-SubCell"/>
</dbReference>
<evidence type="ECO:0000259" key="6">
    <source>
        <dbReference type="PROSITE" id="PS50157"/>
    </source>
</evidence>
<feature type="compositionally biased region" description="Gly residues" evidence="4">
    <location>
        <begin position="440"/>
        <end position="449"/>
    </location>
</feature>
<feature type="region of interest" description="Disordered" evidence="4">
    <location>
        <begin position="1"/>
        <end position="29"/>
    </location>
</feature>